<proteinExistence type="predicted"/>
<feature type="domain" description="CRISPR-associated endonuclease C2c1 first helical" evidence="2">
    <location>
        <begin position="6"/>
        <end position="78"/>
    </location>
</feature>
<gene>
    <name evidence="3" type="ORF">I8U20_13070</name>
</gene>
<organism evidence="3 4">
    <name type="scientific">Thermoactinomyces intermedius</name>
    <dbReference type="NCBI Taxonomy" id="2024"/>
    <lineage>
        <taxon>Bacteria</taxon>
        <taxon>Bacillati</taxon>
        <taxon>Bacillota</taxon>
        <taxon>Bacilli</taxon>
        <taxon>Bacillales</taxon>
        <taxon>Thermoactinomycetaceae</taxon>
        <taxon>Thermoactinomyces</taxon>
    </lineage>
</organism>
<evidence type="ECO:0000313" key="4">
    <source>
        <dbReference type="Proteomes" id="UP000633619"/>
    </source>
</evidence>
<accession>A0A8I1DD62</accession>
<dbReference type="InterPro" id="IPR054013">
    <property type="entry name" value="C2c1_helical_1st"/>
</dbReference>
<evidence type="ECO:0000259" key="2">
    <source>
        <dbReference type="Pfam" id="PF22202"/>
    </source>
</evidence>
<dbReference type="InterPro" id="IPR042206">
    <property type="entry name" value="CRISPR-assoc_Cas1_C"/>
</dbReference>
<dbReference type="Proteomes" id="UP000633619">
    <property type="component" value="Unassembled WGS sequence"/>
</dbReference>
<reference evidence="3 4" key="1">
    <citation type="submission" date="2020-12" db="EMBL/GenBank/DDBJ databases">
        <title>WGS of Thermoactinomyces spp.</title>
        <authorList>
            <person name="Cheng K."/>
        </authorList>
    </citation>
    <scope>NUCLEOTIDE SEQUENCE [LARGE SCALE GENOMIC DNA]</scope>
    <source>
        <strain evidence="4">CICC 10671\DSM 43846</strain>
    </source>
</reference>
<sequence length="157" mass="19125">MDETENARRPTMGGRVSKGQRKKQSDPWLDILNTLETYRLQPILHLYTDTREDIQWNPKRQTQVVRKWDKEMFQQAMTFIGVLKNCQLKQQPKKRFFAAYERRMHDTVTHPLFQYKINYRRTLDLEVRLLARFLEGGRKVTKRHFFIVKDGKQYKYE</sequence>
<dbReference type="AlphaFoldDB" id="A0A8I1DD62"/>
<evidence type="ECO:0000313" key="3">
    <source>
        <dbReference type="EMBL" id="MBH8596233.1"/>
    </source>
</evidence>
<dbReference type="Pfam" id="PF22202">
    <property type="entry name" value="C2c1_helical_1st"/>
    <property type="match status" value="1"/>
</dbReference>
<name>A0A8I1DD62_THEIN</name>
<dbReference type="EMBL" id="JAECVW010000011">
    <property type="protein sequence ID" value="MBH8596233.1"/>
    <property type="molecule type" value="Genomic_DNA"/>
</dbReference>
<keyword evidence="4" id="KW-1185">Reference proteome</keyword>
<feature type="region of interest" description="Disordered" evidence="1">
    <location>
        <begin position="1"/>
        <end position="23"/>
    </location>
</feature>
<comment type="caution">
    <text evidence="3">The sequence shown here is derived from an EMBL/GenBank/DDBJ whole genome shotgun (WGS) entry which is preliminary data.</text>
</comment>
<protein>
    <recommendedName>
        <fullName evidence="2">CRISPR-associated endonuclease C2c1 first helical domain-containing protein</fullName>
    </recommendedName>
</protein>
<dbReference type="Gene3D" id="1.20.120.920">
    <property type="entry name" value="CRISPR-associated endonuclease Cas1, C-terminal domain"/>
    <property type="match status" value="1"/>
</dbReference>
<evidence type="ECO:0000256" key="1">
    <source>
        <dbReference type="SAM" id="MobiDB-lite"/>
    </source>
</evidence>